<comment type="caution">
    <text evidence="1">The sequence shown here is derived from an EMBL/GenBank/DDBJ whole genome shotgun (WGS) entry which is preliminary data.</text>
</comment>
<reference evidence="1 2" key="1">
    <citation type="journal article" date="2023" name="Elife">
        <title>Identification of key yeast species and microbe-microbe interactions impacting larval growth of Drosophila in the wild.</title>
        <authorList>
            <person name="Mure A."/>
            <person name="Sugiura Y."/>
            <person name="Maeda R."/>
            <person name="Honda K."/>
            <person name="Sakurai N."/>
            <person name="Takahashi Y."/>
            <person name="Watada M."/>
            <person name="Katoh T."/>
            <person name="Gotoh A."/>
            <person name="Gotoh Y."/>
            <person name="Taniguchi I."/>
            <person name="Nakamura K."/>
            <person name="Hayashi T."/>
            <person name="Katayama T."/>
            <person name="Uemura T."/>
            <person name="Hattori Y."/>
        </authorList>
    </citation>
    <scope>NUCLEOTIDE SEQUENCE [LARGE SCALE GENOMIC DNA]</scope>
    <source>
        <strain evidence="1 2">KH-74</strain>
    </source>
</reference>
<organism evidence="1 2">
    <name type="scientific">Maudiozyma humilis</name>
    <name type="common">Sour dough yeast</name>
    <name type="synonym">Kazachstania humilis</name>
    <dbReference type="NCBI Taxonomy" id="51915"/>
    <lineage>
        <taxon>Eukaryota</taxon>
        <taxon>Fungi</taxon>
        <taxon>Dikarya</taxon>
        <taxon>Ascomycota</taxon>
        <taxon>Saccharomycotina</taxon>
        <taxon>Saccharomycetes</taxon>
        <taxon>Saccharomycetales</taxon>
        <taxon>Saccharomycetaceae</taxon>
        <taxon>Maudiozyma</taxon>
    </lineage>
</organism>
<sequence>MMEDDVETNKYNTSSEPANLQEIHSNNISNDNKIESTGQPDNISQINSIDNDRKIVKDYLHDLLNYININDASLNNDRDGNLTYFMDKMPESEKNMQFENWTETKVKSIHKTFTDDIDNKKKLMMSEFALLDHQIRSINTNKSENDALLRHMANSFGIEL</sequence>
<name>A0AAV5RYK5_MAUHU</name>
<proteinExistence type="predicted"/>
<dbReference type="AlphaFoldDB" id="A0AAV5RYK5"/>
<protein>
    <submittedName>
        <fullName evidence="1">Survivin</fullName>
    </submittedName>
</protein>
<gene>
    <name evidence="1" type="ORF">DAKH74_032950</name>
</gene>
<dbReference type="EMBL" id="BTGD01000010">
    <property type="protein sequence ID" value="GMM56679.1"/>
    <property type="molecule type" value="Genomic_DNA"/>
</dbReference>
<evidence type="ECO:0000313" key="1">
    <source>
        <dbReference type="EMBL" id="GMM56679.1"/>
    </source>
</evidence>
<keyword evidence="2" id="KW-1185">Reference proteome</keyword>
<accession>A0AAV5RYK5</accession>
<evidence type="ECO:0000313" key="2">
    <source>
        <dbReference type="Proteomes" id="UP001377567"/>
    </source>
</evidence>
<dbReference type="Proteomes" id="UP001377567">
    <property type="component" value="Unassembled WGS sequence"/>
</dbReference>